<sequence>MQKKTIHIDQTLHGYANGHQLLAHSRSLECDENRILLILSDISGPSMKDGYKTYYTGYPIRTSQCYAFAKSWYSDKYRSNSVFTQTLLIQLSDLLFINDLTSLIQFFKAPESNESMKQYQKKISLDISVLKVYDLQLGKEEKEKFKTLLSAFYSYQKNIYILSEDATKYEKIVIALWQFLPLPLKQIFTFRTGALSTKRLNDKPFTIQVIPPEIQKRCKTLEPDSKFLKLNHDQEVNCPKWLNNWVEHWNEYQTNFSGLLTNRYFVYSQKKLSNRI</sequence>
<name>A0A1V1P8F3_9BACT</name>
<protein>
    <submittedName>
        <fullName evidence="1">Uncharacterized protein</fullName>
    </submittedName>
</protein>
<dbReference type="EMBL" id="ATBP01000308">
    <property type="protein sequence ID" value="ETR71189.1"/>
    <property type="molecule type" value="Genomic_DNA"/>
</dbReference>
<proteinExistence type="predicted"/>
<comment type="caution">
    <text evidence="1">The sequence shown here is derived from an EMBL/GenBank/DDBJ whole genome shotgun (WGS) entry which is preliminary data.</text>
</comment>
<dbReference type="AlphaFoldDB" id="A0A1V1P8F3"/>
<organism evidence="1 2">
    <name type="scientific">Candidatus Magnetoglobus multicellularis str. Araruama</name>
    <dbReference type="NCBI Taxonomy" id="890399"/>
    <lineage>
        <taxon>Bacteria</taxon>
        <taxon>Pseudomonadati</taxon>
        <taxon>Thermodesulfobacteriota</taxon>
        <taxon>Desulfobacteria</taxon>
        <taxon>Desulfobacterales</taxon>
        <taxon>Desulfobacteraceae</taxon>
        <taxon>Candidatus Magnetoglobus</taxon>
    </lineage>
</organism>
<dbReference type="Proteomes" id="UP000189670">
    <property type="component" value="Unassembled WGS sequence"/>
</dbReference>
<accession>A0A1V1P8F3</accession>
<dbReference type="Pfam" id="PF20012">
    <property type="entry name" value="GAP1-N1"/>
    <property type="match status" value="1"/>
</dbReference>
<evidence type="ECO:0000313" key="2">
    <source>
        <dbReference type="Proteomes" id="UP000189670"/>
    </source>
</evidence>
<reference evidence="2" key="1">
    <citation type="submission" date="2012-11" db="EMBL/GenBank/DDBJ databases">
        <authorList>
            <person name="Lucero-Rivera Y.E."/>
            <person name="Tovar-Ramirez D."/>
        </authorList>
    </citation>
    <scope>NUCLEOTIDE SEQUENCE [LARGE SCALE GENOMIC DNA]</scope>
    <source>
        <strain evidence="2">Araruama</strain>
    </source>
</reference>
<gene>
    <name evidence="1" type="ORF">OMM_02678</name>
</gene>
<evidence type="ECO:0000313" key="1">
    <source>
        <dbReference type="EMBL" id="ETR71189.1"/>
    </source>
</evidence>